<dbReference type="Proteomes" id="UP000827986">
    <property type="component" value="Unassembled WGS sequence"/>
</dbReference>
<feature type="non-terminal residue" evidence="1">
    <location>
        <position position="58"/>
    </location>
</feature>
<accession>A0A9D3XTE3</accession>
<gene>
    <name evidence="1" type="ORF">KIL84_012851</name>
</gene>
<organism evidence="1 2">
    <name type="scientific">Mauremys mutica</name>
    <name type="common">yellowpond turtle</name>
    <dbReference type="NCBI Taxonomy" id="74926"/>
    <lineage>
        <taxon>Eukaryota</taxon>
        <taxon>Metazoa</taxon>
        <taxon>Chordata</taxon>
        <taxon>Craniata</taxon>
        <taxon>Vertebrata</taxon>
        <taxon>Euteleostomi</taxon>
        <taxon>Archelosauria</taxon>
        <taxon>Testudinata</taxon>
        <taxon>Testudines</taxon>
        <taxon>Cryptodira</taxon>
        <taxon>Durocryptodira</taxon>
        <taxon>Testudinoidea</taxon>
        <taxon>Geoemydidae</taxon>
        <taxon>Geoemydinae</taxon>
        <taxon>Mauremys</taxon>
    </lineage>
</organism>
<evidence type="ECO:0000313" key="2">
    <source>
        <dbReference type="Proteomes" id="UP000827986"/>
    </source>
</evidence>
<evidence type="ECO:0000313" key="1">
    <source>
        <dbReference type="EMBL" id="KAH1184910.1"/>
    </source>
</evidence>
<sequence>MAGIAEAQWLWLQHKLGQGAQLCRMMLKHKASQLAAEQGKKFHPLDGRLSRRKVCGSV</sequence>
<proteinExistence type="predicted"/>
<dbReference type="AlphaFoldDB" id="A0A9D3XTE3"/>
<dbReference type="EMBL" id="JAHDVG010000464">
    <property type="protein sequence ID" value="KAH1184910.1"/>
    <property type="molecule type" value="Genomic_DNA"/>
</dbReference>
<protein>
    <submittedName>
        <fullName evidence="1">Uncharacterized protein</fullName>
    </submittedName>
</protein>
<keyword evidence="2" id="KW-1185">Reference proteome</keyword>
<comment type="caution">
    <text evidence="1">The sequence shown here is derived from an EMBL/GenBank/DDBJ whole genome shotgun (WGS) entry which is preliminary data.</text>
</comment>
<name>A0A9D3XTE3_9SAUR</name>
<reference evidence="1" key="1">
    <citation type="submission" date="2021-09" db="EMBL/GenBank/DDBJ databases">
        <title>The genome of Mauremys mutica provides insights into the evolution of semi-aquatic lifestyle.</title>
        <authorList>
            <person name="Gong S."/>
            <person name="Gao Y."/>
        </authorList>
    </citation>
    <scope>NUCLEOTIDE SEQUENCE</scope>
    <source>
        <strain evidence="1">MM-2020</strain>
        <tissue evidence="1">Muscle</tissue>
    </source>
</reference>